<protein>
    <recommendedName>
        <fullName evidence="4">DUF4025 domain-containing protein</fullName>
    </recommendedName>
</protein>
<keyword evidence="3" id="KW-1185">Reference proteome</keyword>
<dbReference type="RefSeq" id="WP_380027463.1">
    <property type="nucleotide sequence ID" value="NZ_JBHSHC010000119.1"/>
</dbReference>
<evidence type="ECO:0000313" key="2">
    <source>
        <dbReference type="EMBL" id="MFC4769210.1"/>
    </source>
</evidence>
<comment type="caution">
    <text evidence="2">The sequence shown here is derived from an EMBL/GenBank/DDBJ whole genome shotgun (WGS) entry which is preliminary data.</text>
</comment>
<sequence>MYDDVHYAGENDIKEEKDRMENEGGGVVPQNIANAAPVLRGELVDVTDENVKD</sequence>
<dbReference type="Proteomes" id="UP001596002">
    <property type="component" value="Unassembled WGS sequence"/>
</dbReference>
<proteinExistence type="predicted"/>
<feature type="compositionally biased region" description="Basic and acidic residues" evidence="1">
    <location>
        <begin position="1"/>
        <end position="22"/>
    </location>
</feature>
<reference evidence="3" key="1">
    <citation type="journal article" date="2019" name="Int. J. Syst. Evol. Microbiol.">
        <title>The Global Catalogue of Microorganisms (GCM) 10K type strain sequencing project: providing services to taxonomists for standard genome sequencing and annotation.</title>
        <authorList>
            <consortium name="The Broad Institute Genomics Platform"/>
            <consortium name="The Broad Institute Genome Sequencing Center for Infectious Disease"/>
            <person name="Wu L."/>
            <person name="Ma J."/>
        </authorList>
    </citation>
    <scope>NUCLEOTIDE SEQUENCE [LARGE SCALE GENOMIC DNA]</scope>
    <source>
        <strain evidence="3">WYCCWR 12678</strain>
    </source>
</reference>
<feature type="region of interest" description="Disordered" evidence="1">
    <location>
        <begin position="1"/>
        <end position="29"/>
    </location>
</feature>
<evidence type="ECO:0000256" key="1">
    <source>
        <dbReference type="SAM" id="MobiDB-lite"/>
    </source>
</evidence>
<evidence type="ECO:0008006" key="4">
    <source>
        <dbReference type="Google" id="ProtNLM"/>
    </source>
</evidence>
<accession>A0ABV9Q4T8</accession>
<evidence type="ECO:0000313" key="3">
    <source>
        <dbReference type="Proteomes" id="UP001596002"/>
    </source>
</evidence>
<name>A0ABV9Q4T8_9BACL</name>
<gene>
    <name evidence="2" type="ORF">ACFO8Q_17920</name>
</gene>
<organism evidence="2 3">
    <name type="scientific">Effusibacillus consociatus</name>
    <dbReference type="NCBI Taxonomy" id="1117041"/>
    <lineage>
        <taxon>Bacteria</taxon>
        <taxon>Bacillati</taxon>
        <taxon>Bacillota</taxon>
        <taxon>Bacilli</taxon>
        <taxon>Bacillales</taxon>
        <taxon>Alicyclobacillaceae</taxon>
        <taxon>Effusibacillus</taxon>
    </lineage>
</organism>
<dbReference type="EMBL" id="JBHSHC010000119">
    <property type="protein sequence ID" value="MFC4769210.1"/>
    <property type="molecule type" value="Genomic_DNA"/>
</dbReference>